<gene>
    <name evidence="3" type="ORF">LTR25_007808</name>
</gene>
<evidence type="ECO:0000313" key="3">
    <source>
        <dbReference type="EMBL" id="KAK5532275.1"/>
    </source>
</evidence>
<feature type="transmembrane region" description="Helical" evidence="2">
    <location>
        <begin position="151"/>
        <end position="171"/>
    </location>
</feature>
<evidence type="ECO:0000256" key="2">
    <source>
        <dbReference type="SAM" id="Phobius"/>
    </source>
</evidence>
<name>A0AAV9Q0D3_9PEZI</name>
<sequence>MTQHRHPRGIDAPPAGGRPPKKSLVGQLRSTQSKADKEAQFHEMDSDSRPPSYRSRPEREDDIESRAAESAENVATRNASTTTGSTQASGTVNAPTERTAAPTTRTPNRDGGKFRLAEHMFTIAVILAMIELVGFSAFFMNFSHSWWPVEYPGVIIAVLSFGHYWFVQGIVTTLKKRPFTRDNGTIDLSVRRWGMLYVEWVWFLDIVAPFISAGVAIVVYIGLDAKQKEVIRT</sequence>
<keyword evidence="2" id="KW-1133">Transmembrane helix</keyword>
<feature type="transmembrane region" description="Helical" evidence="2">
    <location>
        <begin position="119"/>
        <end position="139"/>
    </location>
</feature>
<dbReference type="Proteomes" id="UP001345827">
    <property type="component" value="Unassembled WGS sequence"/>
</dbReference>
<proteinExistence type="predicted"/>
<feature type="transmembrane region" description="Helical" evidence="2">
    <location>
        <begin position="200"/>
        <end position="223"/>
    </location>
</feature>
<keyword evidence="2" id="KW-0812">Transmembrane</keyword>
<reference evidence="3 4" key="1">
    <citation type="submission" date="2023-06" db="EMBL/GenBank/DDBJ databases">
        <title>Black Yeasts Isolated from many extreme environments.</title>
        <authorList>
            <person name="Coleine C."/>
            <person name="Stajich J.E."/>
            <person name="Selbmann L."/>
        </authorList>
    </citation>
    <scope>NUCLEOTIDE SEQUENCE [LARGE SCALE GENOMIC DNA]</scope>
    <source>
        <strain evidence="3 4">CCFEE 5887</strain>
    </source>
</reference>
<organism evidence="3 4">
    <name type="scientific">Vermiconidia calcicola</name>
    <dbReference type="NCBI Taxonomy" id="1690605"/>
    <lineage>
        <taxon>Eukaryota</taxon>
        <taxon>Fungi</taxon>
        <taxon>Dikarya</taxon>
        <taxon>Ascomycota</taxon>
        <taxon>Pezizomycotina</taxon>
        <taxon>Dothideomycetes</taxon>
        <taxon>Dothideomycetidae</taxon>
        <taxon>Mycosphaerellales</taxon>
        <taxon>Extremaceae</taxon>
        <taxon>Vermiconidia</taxon>
    </lineage>
</organism>
<evidence type="ECO:0000313" key="4">
    <source>
        <dbReference type="Proteomes" id="UP001345827"/>
    </source>
</evidence>
<evidence type="ECO:0000256" key="1">
    <source>
        <dbReference type="SAM" id="MobiDB-lite"/>
    </source>
</evidence>
<keyword evidence="2" id="KW-0472">Membrane</keyword>
<dbReference type="EMBL" id="JAXLQG010000015">
    <property type="protein sequence ID" value="KAK5532275.1"/>
    <property type="molecule type" value="Genomic_DNA"/>
</dbReference>
<comment type="caution">
    <text evidence="3">The sequence shown here is derived from an EMBL/GenBank/DDBJ whole genome shotgun (WGS) entry which is preliminary data.</text>
</comment>
<keyword evidence="4" id="KW-1185">Reference proteome</keyword>
<feature type="compositionally biased region" description="Basic and acidic residues" evidence="1">
    <location>
        <begin position="34"/>
        <end position="48"/>
    </location>
</feature>
<feature type="region of interest" description="Disordered" evidence="1">
    <location>
        <begin position="1"/>
        <end position="111"/>
    </location>
</feature>
<feature type="compositionally biased region" description="Low complexity" evidence="1">
    <location>
        <begin position="79"/>
        <end position="106"/>
    </location>
</feature>
<protein>
    <submittedName>
        <fullName evidence="3">Uncharacterized protein</fullName>
    </submittedName>
</protein>
<dbReference type="AlphaFoldDB" id="A0AAV9Q0D3"/>
<feature type="compositionally biased region" description="Basic and acidic residues" evidence="1">
    <location>
        <begin position="55"/>
        <end position="69"/>
    </location>
</feature>
<accession>A0AAV9Q0D3</accession>